<proteinExistence type="predicted"/>
<evidence type="ECO:0000313" key="1">
    <source>
        <dbReference type="EMBL" id="KAF9644312.1"/>
    </source>
</evidence>
<protein>
    <submittedName>
        <fullName evidence="1">Uncharacterized protein</fullName>
    </submittedName>
</protein>
<dbReference type="Proteomes" id="UP000886501">
    <property type="component" value="Unassembled WGS sequence"/>
</dbReference>
<gene>
    <name evidence="1" type="ORF">BDM02DRAFT_991187</name>
</gene>
<comment type="caution">
    <text evidence="1">The sequence shown here is derived from an EMBL/GenBank/DDBJ whole genome shotgun (WGS) entry which is preliminary data.</text>
</comment>
<keyword evidence="2" id="KW-1185">Reference proteome</keyword>
<accession>A0ACB6Z459</accession>
<sequence>MRHQRDTLNVYHGSLDGARICAKRVRVYIQGGPQKIFCQEAVMWKRLTHPNILPLLGVTITPLQLISNWVPDGNLSEYIKDNSDADRLALMSDVAKGLCYLHSCNVIHGDLKGLRSWTHRGISASLRSLKTRILQQGIRYFLFRDGHDRSTHG</sequence>
<reference evidence="1" key="1">
    <citation type="submission" date="2019-10" db="EMBL/GenBank/DDBJ databases">
        <authorList>
            <consortium name="DOE Joint Genome Institute"/>
            <person name="Kuo A."/>
            <person name="Miyauchi S."/>
            <person name="Kiss E."/>
            <person name="Drula E."/>
            <person name="Kohler A."/>
            <person name="Sanchez-Garcia M."/>
            <person name="Andreopoulos B."/>
            <person name="Barry K.W."/>
            <person name="Bonito G."/>
            <person name="Buee M."/>
            <person name="Carver A."/>
            <person name="Chen C."/>
            <person name="Cichocki N."/>
            <person name="Clum A."/>
            <person name="Culley D."/>
            <person name="Crous P.W."/>
            <person name="Fauchery L."/>
            <person name="Girlanda M."/>
            <person name="Hayes R."/>
            <person name="Keri Z."/>
            <person name="Labutti K."/>
            <person name="Lipzen A."/>
            <person name="Lombard V."/>
            <person name="Magnuson J."/>
            <person name="Maillard F."/>
            <person name="Morin E."/>
            <person name="Murat C."/>
            <person name="Nolan M."/>
            <person name="Ohm R."/>
            <person name="Pangilinan J."/>
            <person name="Pereira M."/>
            <person name="Perotto S."/>
            <person name="Peter M."/>
            <person name="Riley R."/>
            <person name="Sitrit Y."/>
            <person name="Stielow B."/>
            <person name="Szollosi G."/>
            <person name="Zifcakova L."/>
            <person name="Stursova M."/>
            <person name="Spatafora J.W."/>
            <person name="Tedersoo L."/>
            <person name="Vaario L.-M."/>
            <person name="Yamada A."/>
            <person name="Yan M."/>
            <person name="Wang P."/>
            <person name="Xu J."/>
            <person name="Bruns T."/>
            <person name="Baldrian P."/>
            <person name="Vilgalys R."/>
            <person name="Henrissat B."/>
            <person name="Grigoriev I.V."/>
            <person name="Hibbett D."/>
            <person name="Nagy L.G."/>
            <person name="Martin F.M."/>
        </authorList>
    </citation>
    <scope>NUCLEOTIDE SEQUENCE</scope>
    <source>
        <strain evidence="1">P2</strain>
    </source>
</reference>
<reference evidence="1" key="2">
    <citation type="journal article" date="2020" name="Nat. Commun.">
        <title>Large-scale genome sequencing of mycorrhizal fungi provides insights into the early evolution of symbiotic traits.</title>
        <authorList>
            <person name="Miyauchi S."/>
            <person name="Kiss E."/>
            <person name="Kuo A."/>
            <person name="Drula E."/>
            <person name="Kohler A."/>
            <person name="Sanchez-Garcia M."/>
            <person name="Morin E."/>
            <person name="Andreopoulos B."/>
            <person name="Barry K.W."/>
            <person name="Bonito G."/>
            <person name="Buee M."/>
            <person name="Carver A."/>
            <person name="Chen C."/>
            <person name="Cichocki N."/>
            <person name="Clum A."/>
            <person name="Culley D."/>
            <person name="Crous P.W."/>
            <person name="Fauchery L."/>
            <person name="Girlanda M."/>
            <person name="Hayes R.D."/>
            <person name="Keri Z."/>
            <person name="LaButti K."/>
            <person name="Lipzen A."/>
            <person name="Lombard V."/>
            <person name="Magnuson J."/>
            <person name="Maillard F."/>
            <person name="Murat C."/>
            <person name="Nolan M."/>
            <person name="Ohm R.A."/>
            <person name="Pangilinan J."/>
            <person name="Pereira M.F."/>
            <person name="Perotto S."/>
            <person name="Peter M."/>
            <person name="Pfister S."/>
            <person name="Riley R."/>
            <person name="Sitrit Y."/>
            <person name="Stielow J.B."/>
            <person name="Szollosi G."/>
            <person name="Zifcakova L."/>
            <person name="Stursova M."/>
            <person name="Spatafora J.W."/>
            <person name="Tedersoo L."/>
            <person name="Vaario L.M."/>
            <person name="Yamada A."/>
            <person name="Yan M."/>
            <person name="Wang P."/>
            <person name="Xu J."/>
            <person name="Bruns T."/>
            <person name="Baldrian P."/>
            <person name="Vilgalys R."/>
            <person name="Dunand C."/>
            <person name="Henrissat B."/>
            <person name="Grigoriev I.V."/>
            <person name="Hibbett D."/>
            <person name="Nagy L.G."/>
            <person name="Martin F.M."/>
        </authorList>
    </citation>
    <scope>NUCLEOTIDE SEQUENCE</scope>
    <source>
        <strain evidence="1">P2</strain>
    </source>
</reference>
<name>A0ACB6Z459_THEGA</name>
<organism evidence="1 2">
    <name type="scientific">Thelephora ganbajun</name>
    <name type="common">Ganba fungus</name>
    <dbReference type="NCBI Taxonomy" id="370292"/>
    <lineage>
        <taxon>Eukaryota</taxon>
        <taxon>Fungi</taxon>
        <taxon>Dikarya</taxon>
        <taxon>Basidiomycota</taxon>
        <taxon>Agaricomycotina</taxon>
        <taxon>Agaricomycetes</taxon>
        <taxon>Thelephorales</taxon>
        <taxon>Thelephoraceae</taxon>
        <taxon>Thelephora</taxon>
    </lineage>
</organism>
<dbReference type="EMBL" id="MU118147">
    <property type="protein sequence ID" value="KAF9644312.1"/>
    <property type="molecule type" value="Genomic_DNA"/>
</dbReference>
<evidence type="ECO:0000313" key="2">
    <source>
        <dbReference type="Proteomes" id="UP000886501"/>
    </source>
</evidence>